<dbReference type="Pfam" id="PF03965">
    <property type="entry name" value="Penicillinase_R"/>
    <property type="match status" value="1"/>
</dbReference>
<organism evidence="5 6">
    <name type="scientific">Gloeobacter kilaueensis (strain ATCC BAA-2537 / CCAP 1431/1 / ULC 316 / JS1)</name>
    <dbReference type="NCBI Taxonomy" id="1183438"/>
    <lineage>
        <taxon>Bacteria</taxon>
        <taxon>Bacillati</taxon>
        <taxon>Cyanobacteriota</taxon>
        <taxon>Cyanophyceae</taxon>
        <taxon>Gloeobacterales</taxon>
        <taxon>Gloeobacteraceae</taxon>
        <taxon>Gloeobacter</taxon>
    </lineage>
</organism>
<dbReference type="EMBL" id="CP003587">
    <property type="protein sequence ID" value="AGY58279.1"/>
    <property type="molecule type" value="Genomic_DNA"/>
</dbReference>
<evidence type="ECO:0000256" key="4">
    <source>
        <dbReference type="ARBA" id="ARBA00023163"/>
    </source>
</evidence>
<keyword evidence="4" id="KW-0804">Transcription</keyword>
<comment type="similarity">
    <text evidence="1">Belongs to the BlaI transcriptional regulatory family.</text>
</comment>
<accession>U5QKY4</accession>
<dbReference type="HOGENOM" id="CLU_119090_1_2_3"/>
<dbReference type="eggNOG" id="COG3682">
    <property type="taxonomic scope" value="Bacteria"/>
</dbReference>
<evidence type="ECO:0000256" key="2">
    <source>
        <dbReference type="ARBA" id="ARBA00023015"/>
    </source>
</evidence>
<sequence length="147" mass="16297">MDLANIHAVFRPNQTGLKKVLGDLEAEIMEVVWSATNPMSGKDVHLLLSQSGGPTHQTIVGTMTALAEKDLLKVVFKNGKTRFYLPSMSREDFLHHVLGHVLDNLLGEFPDALCALLDERRQVSGGPGKLGQLRERVRRLEGEEDAR</sequence>
<name>U5QKY4_GLOK1</name>
<dbReference type="OrthoDB" id="122824at2"/>
<proteinExistence type="inferred from homology"/>
<reference evidence="5 6" key="1">
    <citation type="journal article" date="2013" name="PLoS ONE">
        <title>Cultivation and Complete Genome Sequencing of Gloeobacter kilaueensis sp. nov., from a Lava Cave in Kilauea Caldera, Hawai'i.</title>
        <authorList>
            <person name="Saw J.H."/>
            <person name="Schatz M."/>
            <person name="Brown M.V."/>
            <person name="Kunkel D.D."/>
            <person name="Foster J.S."/>
            <person name="Shick H."/>
            <person name="Christensen S."/>
            <person name="Hou S."/>
            <person name="Wan X."/>
            <person name="Donachie S.P."/>
        </authorList>
    </citation>
    <scope>NUCLEOTIDE SEQUENCE [LARGE SCALE GENOMIC DNA]</scope>
    <source>
        <strain evidence="6">JS</strain>
    </source>
</reference>
<evidence type="ECO:0000256" key="1">
    <source>
        <dbReference type="ARBA" id="ARBA00011046"/>
    </source>
</evidence>
<gene>
    <name evidence="5" type="ORF">GKIL_2033</name>
</gene>
<keyword evidence="3" id="KW-0238">DNA-binding</keyword>
<dbReference type="Proteomes" id="UP000017396">
    <property type="component" value="Chromosome"/>
</dbReference>
<dbReference type="InterPro" id="IPR036390">
    <property type="entry name" value="WH_DNA-bd_sf"/>
</dbReference>
<evidence type="ECO:0000313" key="5">
    <source>
        <dbReference type="EMBL" id="AGY58279.1"/>
    </source>
</evidence>
<dbReference type="InterPro" id="IPR005650">
    <property type="entry name" value="BlaI_family"/>
</dbReference>
<dbReference type="GO" id="GO:0045892">
    <property type="term" value="P:negative regulation of DNA-templated transcription"/>
    <property type="evidence" value="ECO:0007669"/>
    <property type="project" value="InterPro"/>
</dbReference>
<keyword evidence="2" id="KW-0805">Transcription regulation</keyword>
<dbReference type="STRING" id="1183438.GKIL_2033"/>
<dbReference type="SUPFAM" id="SSF46785">
    <property type="entry name" value="Winged helix' DNA-binding domain"/>
    <property type="match status" value="1"/>
</dbReference>
<dbReference type="KEGG" id="glj:GKIL_2033"/>
<dbReference type="GO" id="GO:0003677">
    <property type="term" value="F:DNA binding"/>
    <property type="evidence" value="ECO:0007669"/>
    <property type="project" value="UniProtKB-KW"/>
</dbReference>
<keyword evidence="6" id="KW-1185">Reference proteome</keyword>
<dbReference type="RefSeq" id="WP_023173407.1">
    <property type="nucleotide sequence ID" value="NC_022600.1"/>
</dbReference>
<dbReference type="InterPro" id="IPR036388">
    <property type="entry name" value="WH-like_DNA-bd_sf"/>
</dbReference>
<dbReference type="AlphaFoldDB" id="U5QKY4"/>
<protein>
    <submittedName>
        <fullName evidence="5">Transcriptional regulator</fullName>
    </submittedName>
</protein>
<evidence type="ECO:0000256" key="3">
    <source>
        <dbReference type="ARBA" id="ARBA00023125"/>
    </source>
</evidence>
<dbReference type="Gene3D" id="1.10.10.10">
    <property type="entry name" value="Winged helix-like DNA-binding domain superfamily/Winged helix DNA-binding domain"/>
    <property type="match status" value="1"/>
</dbReference>
<evidence type="ECO:0000313" key="6">
    <source>
        <dbReference type="Proteomes" id="UP000017396"/>
    </source>
</evidence>